<dbReference type="SUPFAM" id="SSF48452">
    <property type="entry name" value="TPR-like"/>
    <property type="match status" value="1"/>
</dbReference>
<dbReference type="KEGG" id="mcha:111008001"/>
<feature type="compositionally biased region" description="Polar residues" evidence="4">
    <location>
        <begin position="98"/>
        <end position="110"/>
    </location>
</feature>
<dbReference type="InterPro" id="IPR047150">
    <property type="entry name" value="SGT"/>
</dbReference>
<evidence type="ECO:0000313" key="6">
    <source>
        <dbReference type="RefSeq" id="XP_022136266.1"/>
    </source>
</evidence>
<dbReference type="RefSeq" id="XP_022136266.1">
    <property type="nucleotide sequence ID" value="XM_022280574.1"/>
</dbReference>
<evidence type="ECO:0000256" key="2">
    <source>
        <dbReference type="ARBA" id="ARBA00022803"/>
    </source>
</evidence>
<organism evidence="5 6">
    <name type="scientific">Momordica charantia</name>
    <name type="common">Bitter gourd</name>
    <name type="synonym">Balsam pear</name>
    <dbReference type="NCBI Taxonomy" id="3673"/>
    <lineage>
        <taxon>Eukaryota</taxon>
        <taxon>Viridiplantae</taxon>
        <taxon>Streptophyta</taxon>
        <taxon>Embryophyta</taxon>
        <taxon>Tracheophyta</taxon>
        <taxon>Spermatophyta</taxon>
        <taxon>Magnoliopsida</taxon>
        <taxon>eudicotyledons</taxon>
        <taxon>Gunneridae</taxon>
        <taxon>Pentapetalae</taxon>
        <taxon>rosids</taxon>
        <taxon>fabids</taxon>
        <taxon>Cucurbitales</taxon>
        <taxon>Cucurbitaceae</taxon>
        <taxon>Momordiceae</taxon>
        <taxon>Momordica</taxon>
    </lineage>
</organism>
<dbReference type="InterPro" id="IPR011990">
    <property type="entry name" value="TPR-like_helical_dom_sf"/>
</dbReference>
<reference evidence="6" key="1">
    <citation type="submission" date="2025-08" db="UniProtKB">
        <authorList>
            <consortium name="RefSeq"/>
        </authorList>
    </citation>
    <scope>IDENTIFICATION</scope>
    <source>
        <strain evidence="6">OHB3-1</strain>
    </source>
</reference>
<dbReference type="GO" id="GO:0016020">
    <property type="term" value="C:membrane"/>
    <property type="evidence" value="ECO:0007669"/>
    <property type="project" value="TreeGrafter"/>
</dbReference>
<dbReference type="Pfam" id="PF00515">
    <property type="entry name" value="TPR_1"/>
    <property type="match status" value="1"/>
</dbReference>
<feature type="region of interest" description="Disordered" evidence="4">
    <location>
        <begin position="98"/>
        <end position="118"/>
    </location>
</feature>
<evidence type="ECO:0000256" key="1">
    <source>
        <dbReference type="ARBA" id="ARBA00022737"/>
    </source>
</evidence>
<keyword evidence="2 3" id="KW-0802">TPR repeat</keyword>
<dbReference type="Gene3D" id="1.20.5.420">
    <property type="entry name" value="Immunoglobulin FC, subunit C"/>
    <property type="match status" value="1"/>
</dbReference>
<evidence type="ECO:0000313" key="5">
    <source>
        <dbReference type="Proteomes" id="UP000504603"/>
    </source>
</evidence>
<dbReference type="GO" id="GO:0006620">
    <property type="term" value="P:post-translational protein targeting to endoplasmic reticulum membrane"/>
    <property type="evidence" value="ECO:0007669"/>
    <property type="project" value="TreeGrafter"/>
</dbReference>
<dbReference type="OrthoDB" id="2423701at2759"/>
<dbReference type="PANTHER" id="PTHR45831">
    <property type="entry name" value="LD24721P"/>
    <property type="match status" value="1"/>
</dbReference>
<proteinExistence type="predicted"/>
<dbReference type="Proteomes" id="UP000504603">
    <property type="component" value="Unplaced"/>
</dbReference>
<name>A0A6J1C318_MOMCH</name>
<feature type="region of interest" description="Disordered" evidence="4">
    <location>
        <begin position="300"/>
        <end position="345"/>
    </location>
</feature>
<dbReference type="GO" id="GO:0060090">
    <property type="term" value="F:molecular adaptor activity"/>
    <property type="evidence" value="ECO:0007669"/>
    <property type="project" value="TreeGrafter"/>
</dbReference>
<feature type="region of interest" description="Disordered" evidence="4">
    <location>
        <begin position="362"/>
        <end position="438"/>
    </location>
</feature>
<sequence length="438" mass="48323">MANLRTDSPVACRIVRAFLDFLNSVEPGPGVDVEGLEVAKQCLEQVFKVESPASDELTEFDSLVDIFSSPESFQRPDTNSFVDNGALPMDHHCPLNLNNSDANLSKSPKSQGDDWSRESHPLGVLKDELLGQFVLALEKLHYFRTTADGKDDPDQLERATLLFHDALGEMERSGCTEINYKNLAESLKSLGNRAMQSKLYSDAIELYSCAIALCENNAIYYCNRAAAYTQIQKYSEATRDCLKSIEIDPNYSKAYSRLGLALYDQGNYRDAIDKGFIKALMLDPNNEAVRENIRVAEQKLKEAQRQSQHEQGSSSRSQESQNQSGGGSRNDNTSPPFPSMPFNVTLPSEISNMFMNMAANATTPFHGQHPQDGQEENRNGNGLDDPGPSMDGNFSFSIGDGMPQDLNGALRSMMQMFTGSAPSGNPQDDTNRRSPPQG</sequence>
<feature type="repeat" description="TPR" evidence="3">
    <location>
        <begin position="218"/>
        <end position="251"/>
    </location>
</feature>
<evidence type="ECO:0000256" key="3">
    <source>
        <dbReference type="PROSITE-ProRule" id="PRU00339"/>
    </source>
</evidence>
<dbReference type="PROSITE" id="PS50005">
    <property type="entry name" value="TPR"/>
    <property type="match status" value="1"/>
</dbReference>
<feature type="compositionally biased region" description="Low complexity" evidence="4">
    <location>
        <begin position="309"/>
        <end position="323"/>
    </location>
</feature>
<dbReference type="SMART" id="SM00028">
    <property type="entry name" value="TPR"/>
    <property type="match status" value="3"/>
</dbReference>
<dbReference type="FunFam" id="1.25.40.10:FF:000330">
    <property type="entry name" value="Tetratricopeptide repeat (TPR)-like superfamily protein"/>
    <property type="match status" value="1"/>
</dbReference>
<dbReference type="PANTHER" id="PTHR45831:SF2">
    <property type="entry name" value="LD24721P"/>
    <property type="match status" value="1"/>
</dbReference>
<protein>
    <submittedName>
        <fullName evidence="6">Small glutamine-rich tetratricopeptide repeat-containing protein 2</fullName>
    </submittedName>
</protein>
<dbReference type="Gene3D" id="1.25.40.10">
    <property type="entry name" value="Tetratricopeptide repeat domain"/>
    <property type="match status" value="1"/>
</dbReference>
<evidence type="ECO:0000256" key="4">
    <source>
        <dbReference type="SAM" id="MobiDB-lite"/>
    </source>
</evidence>
<gene>
    <name evidence="6" type="primary">LOC111008001</name>
</gene>
<feature type="compositionally biased region" description="Polar residues" evidence="4">
    <location>
        <begin position="415"/>
        <end position="438"/>
    </location>
</feature>
<dbReference type="AlphaFoldDB" id="A0A6J1C318"/>
<dbReference type="InterPro" id="IPR019734">
    <property type="entry name" value="TPR_rpt"/>
</dbReference>
<dbReference type="GO" id="GO:0072380">
    <property type="term" value="C:TRC complex"/>
    <property type="evidence" value="ECO:0007669"/>
    <property type="project" value="TreeGrafter"/>
</dbReference>
<keyword evidence="5" id="KW-1185">Reference proteome</keyword>
<keyword evidence="1" id="KW-0677">Repeat</keyword>
<dbReference type="GeneID" id="111008001"/>
<accession>A0A6J1C318</accession>